<protein>
    <submittedName>
        <fullName evidence="1">Uncharacterized protein</fullName>
    </submittedName>
</protein>
<reference evidence="1" key="2">
    <citation type="submission" date="2023-05" db="EMBL/GenBank/DDBJ databases">
        <authorList>
            <person name="Schelkunov M.I."/>
        </authorList>
    </citation>
    <scope>NUCLEOTIDE SEQUENCE</scope>
    <source>
        <strain evidence="1">Hsosn_3</strain>
        <tissue evidence="1">Leaf</tissue>
    </source>
</reference>
<name>A0AAD8JND0_9APIA</name>
<accession>A0AAD8JND0</accession>
<dbReference type="AlphaFoldDB" id="A0AAD8JND0"/>
<proteinExistence type="predicted"/>
<dbReference type="EMBL" id="JAUIZM010000001">
    <property type="protein sequence ID" value="KAK1405657.1"/>
    <property type="molecule type" value="Genomic_DNA"/>
</dbReference>
<comment type="caution">
    <text evidence="1">The sequence shown here is derived from an EMBL/GenBank/DDBJ whole genome shotgun (WGS) entry which is preliminary data.</text>
</comment>
<keyword evidence="2" id="KW-1185">Reference proteome</keyword>
<reference evidence="1" key="1">
    <citation type="submission" date="2023-02" db="EMBL/GenBank/DDBJ databases">
        <title>Genome of toxic invasive species Heracleum sosnowskyi carries increased number of genes despite the absence of recent whole-genome duplications.</title>
        <authorList>
            <person name="Schelkunov M."/>
            <person name="Shtratnikova V."/>
            <person name="Makarenko M."/>
            <person name="Klepikova A."/>
            <person name="Omelchenko D."/>
            <person name="Novikova G."/>
            <person name="Obukhova E."/>
            <person name="Bogdanov V."/>
            <person name="Penin A."/>
            <person name="Logacheva M."/>
        </authorList>
    </citation>
    <scope>NUCLEOTIDE SEQUENCE</scope>
    <source>
        <strain evidence="1">Hsosn_3</strain>
        <tissue evidence="1">Leaf</tissue>
    </source>
</reference>
<gene>
    <name evidence="1" type="ORF">POM88_005262</name>
</gene>
<evidence type="ECO:0000313" key="1">
    <source>
        <dbReference type="EMBL" id="KAK1405657.1"/>
    </source>
</evidence>
<dbReference type="Proteomes" id="UP001237642">
    <property type="component" value="Unassembled WGS sequence"/>
</dbReference>
<organism evidence="1 2">
    <name type="scientific">Heracleum sosnowskyi</name>
    <dbReference type="NCBI Taxonomy" id="360622"/>
    <lineage>
        <taxon>Eukaryota</taxon>
        <taxon>Viridiplantae</taxon>
        <taxon>Streptophyta</taxon>
        <taxon>Embryophyta</taxon>
        <taxon>Tracheophyta</taxon>
        <taxon>Spermatophyta</taxon>
        <taxon>Magnoliopsida</taxon>
        <taxon>eudicotyledons</taxon>
        <taxon>Gunneridae</taxon>
        <taxon>Pentapetalae</taxon>
        <taxon>asterids</taxon>
        <taxon>campanulids</taxon>
        <taxon>Apiales</taxon>
        <taxon>Apiaceae</taxon>
        <taxon>Apioideae</taxon>
        <taxon>apioid superclade</taxon>
        <taxon>Tordylieae</taxon>
        <taxon>Tordyliinae</taxon>
        <taxon>Heracleum</taxon>
    </lineage>
</organism>
<evidence type="ECO:0000313" key="2">
    <source>
        <dbReference type="Proteomes" id="UP001237642"/>
    </source>
</evidence>
<sequence length="154" mass="17699">MADDSSKIEVVAHFDMDNLSKPLYMHEMRSIRDVIQTDELCAGYRRTKLLSRDDAPTTKDVYDIKVKCEPPIRDSCFYFCYSSSQNQSSEKKQCVYVLVSKETVKPLALRVRDAFIVLVDKKAFVSYKNHLVDKEGTDGNKMFYYTVVPGFALV</sequence>